<dbReference type="Gene3D" id="3.40.50.300">
    <property type="entry name" value="P-loop containing nucleotide triphosphate hydrolases"/>
    <property type="match status" value="2"/>
</dbReference>
<protein>
    <submittedName>
        <fullName evidence="6">ABC-F family ATP-binding cassette domain-containing protein</fullName>
    </submittedName>
</protein>
<dbReference type="InterPro" id="IPR027417">
    <property type="entry name" value="P-loop_NTPase"/>
</dbReference>
<keyword evidence="1" id="KW-0677">Repeat</keyword>
<sequence>MSLISVQSLGITLGGPLLSNLNVTVHKGDRIGVVAANGRGKSTFLRCLAGLLDPTEGQCRFARQARASLMLQDPEAALLSLPVRDVVLAELPAETRAWEGWRADVALEAMAVRAAAWDRPLGELSGGWQRMVLLARAWLTEPEILLMDEPTNHLDLQRIGQLQRWMAALPKDTAVLVASHDRAFLDAVTNRTLFLRRDASVDFALPYTTARASLDEMDAATGRRHQTALREADRLRRQAAKLHNIGVNSGSDLLTVKTRQLKDRAERIETAARPAHREMSAGRIRLADGGTDAKVLLAMNEVRVAAPGGVPLFATGKLWVHPGDRVVLLGRNGAGKSRLLDLVARVVRGEAREGFRCNPSVVPGICDQALSHLRPDETLNQTVEKRFGMGPDRLRALLAGAGFPLERQSQPVSALSSGQRARLAMLLLRLEQPNFYLLDEPTNHLDIEGQEALEAELTRGEAACLLVSHDRRFVRNVGNRFWLIERGRLVETDTPDAFFAAAMEERPPISHTPRRAPGIAADPPGC</sequence>
<reference evidence="7" key="1">
    <citation type="journal article" date="2021" name="Syst. Appl. Microbiol.">
        <title>Roseomonas hellenica sp. nov., isolated from roots of wild-growing Alkanna tinctoria.</title>
        <authorList>
            <person name="Rat A."/>
            <person name="Naranjo H.D."/>
            <person name="Lebbe L."/>
            <person name="Cnockaert M."/>
            <person name="Krigas N."/>
            <person name="Grigoriadou K."/>
            <person name="Maloupa E."/>
            <person name="Willems A."/>
        </authorList>
    </citation>
    <scope>NUCLEOTIDE SEQUENCE [LARGE SCALE GENOMIC DNA]</scope>
    <source>
        <strain evidence="7">LMG 31159</strain>
    </source>
</reference>
<dbReference type="RefSeq" id="WP_211871207.1">
    <property type="nucleotide sequence ID" value="NZ_JAAEDI010000029.1"/>
</dbReference>
<dbReference type="PANTHER" id="PTHR19211">
    <property type="entry name" value="ATP-BINDING TRANSPORT PROTEIN-RELATED"/>
    <property type="match status" value="1"/>
</dbReference>
<feature type="region of interest" description="Disordered" evidence="4">
    <location>
        <begin position="506"/>
        <end position="526"/>
    </location>
</feature>
<dbReference type="CDD" id="cd03221">
    <property type="entry name" value="ABCF_EF-3"/>
    <property type="match status" value="1"/>
</dbReference>
<keyword evidence="2" id="KW-0547">Nucleotide-binding</keyword>
<dbReference type="PANTHER" id="PTHR19211:SF14">
    <property type="entry name" value="ATP-BINDING CASSETTE SUB-FAMILY F MEMBER 1"/>
    <property type="match status" value="1"/>
</dbReference>
<feature type="domain" description="ABC transporter" evidence="5">
    <location>
        <begin position="297"/>
        <end position="511"/>
    </location>
</feature>
<dbReference type="SUPFAM" id="SSF52540">
    <property type="entry name" value="P-loop containing nucleoside triphosphate hydrolases"/>
    <property type="match status" value="2"/>
</dbReference>
<evidence type="ECO:0000256" key="1">
    <source>
        <dbReference type="ARBA" id="ARBA00022737"/>
    </source>
</evidence>
<dbReference type="InterPro" id="IPR003439">
    <property type="entry name" value="ABC_transporter-like_ATP-bd"/>
</dbReference>
<comment type="caution">
    <text evidence="6">The sequence shown here is derived from an EMBL/GenBank/DDBJ whole genome shotgun (WGS) entry which is preliminary data.</text>
</comment>
<feature type="domain" description="ABC transporter" evidence="5">
    <location>
        <begin position="1"/>
        <end position="222"/>
    </location>
</feature>
<gene>
    <name evidence="6" type="ORF">GXW78_22735</name>
</gene>
<dbReference type="InterPro" id="IPR003593">
    <property type="entry name" value="AAA+_ATPase"/>
</dbReference>
<evidence type="ECO:0000256" key="2">
    <source>
        <dbReference type="ARBA" id="ARBA00022741"/>
    </source>
</evidence>
<accession>A0ABS5EN89</accession>
<dbReference type="Proteomes" id="UP000698752">
    <property type="component" value="Unassembled WGS sequence"/>
</dbReference>
<dbReference type="Pfam" id="PF00005">
    <property type="entry name" value="ABC_tran"/>
    <property type="match status" value="2"/>
</dbReference>
<evidence type="ECO:0000313" key="6">
    <source>
        <dbReference type="EMBL" id="MBR0652491.1"/>
    </source>
</evidence>
<evidence type="ECO:0000256" key="3">
    <source>
        <dbReference type="ARBA" id="ARBA00022840"/>
    </source>
</evidence>
<keyword evidence="7" id="KW-1185">Reference proteome</keyword>
<keyword evidence="3 6" id="KW-0067">ATP-binding</keyword>
<dbReference type="GO" id="GO:0005524">
    <property type="term" value="F:ATP binding"/>
    <property type="evidence" value="ECO:0007669"/>
    <property type="project" value="UniProtKB-KW"/>
</dbReference>
<evidence type="ECO:0000256" key="4">
    <source>
        <dbReference type="SAM" id="MobiDB-lite"/>
    </source>
</evidence>
<dbReference type="PROSITE" id="PS50893">
    <property type="entry name" value="ABC_TRANSPORTER_2"/>
    <property type="match status" value="2"/>
</dbReference>
<organism evidence="6 7">
    <name type="scientific">Neoroseomonas terrae</name>
    <dbReference type="NCBI Taxonomy" id="424799"/>
    <lineage>
        <taxon>Bacteria</taxon>
        <taxon>Pseudomonadati</taxon>
        <taxon>Pseudomonadota</taxon>
        <taxon>Alphaproteobacteria</taxon>
        <taxon>Acetobacterales</taxon>
        <taxon>Acetobacteraceae</taxon>
        <taxon>Neoroseomonas</taxon>
    </lineage>
</organism>
<name>A0ABS5EN89_9PROT</name>
<dbReference type="PROSITE" id="PS00211">
    <property type="entry name" value="ABC_TRANSPORTER_1"/>
    <property type="match status" value="1"/>
</dbReference>
<dbReference type="InterPro" id="IPR050611">
    <property type="entry name" value="ABCF"/>
</dbReference>
<evidence type="ECO:0000313" key="7">
    <source>
        <dbReference type="Proteomes" id="UP000698752"/>
    </source>
</evidence>
<evidence type="ECO:0000259" key="5">
    <source>
        <dbReference type="PROSITE" id="PS50893"/>
    </source>
</evidence>
<dbReference type="EMBL" id="JAAEDI010000029">
    <property type="protein sequence ID" value="MBR0652491.1"/>
    <property type="molecule type" value="Genomic_DNA"/>
</dbReference>
<dbReference type="InterPro" id="IPR017871">
    <property type="entry name" value="ABC_transporter-like_CS"/>
</dbReference>
<proteinExistence type="predicted"/>
<dbReference type="SMART" id="SM00382">
    <property type="entry name" value="AAA"/>
    <property type="match status" value="2"/>
</dbReference>